<proteinExistence type="predicted"/>
<dbReference type="KEGG" id="sinb:SIDU_02015"/>
<dbReference type="Proteomes" id="UP000004550">
    <property type="component" value="Chromosome"/>
</dbReference>
<gene>
    <name evidence="1" type="ORF">SIDU_02015</name>
</gene>
<protein>
    <submittedName>
        <fullName evidence="1">Uncharacterized protein</fullName>
    </submittedName>
</protein>
<evidence type="ECO:0000313" key="2">
    <source>
        <dbReference type="Proteomes" id="UP000004550"/>
    </source>
</evidence>
<name>A0A1L5BKK5_SPHIB</name>
<evidence type="ECO:0000313" key="1">
    <source>
        <dbReference type="EMBL" id="APL93394.1"/>
    </source>
</evidence>
<organism evidence="1 2">
    <name type="scientific">Sphingobium indicum (strain DSM 16412 / CCM 7286 / MTCC 6364 / B90A)</name>
    <dbReference type="NCBI Taxonomy" id="861109"/>
    <lineage>
        <taxon>Bacteria</taxon>
        <taxon>Pseudomonadati</taxon>
        <taxon>Pseudomonadota</taxon>
        <taxon>Alphaproteobacteria</taxon>
        <taxon>Sphingomonadales</taxon>
        <taxon>Sphingomonadaceae</taxon>
        <taxon>Sphingobium</taxon>
    </lineage>
</organism>
<reference evidence="1 2" key="1">
    <citation type="journal article" date="2012" name="J. Bacteriol.">
        <title>Genome sequence of Sphingobium indicum B90A, a hexachlorocyclohexane-degrading bacterium.</title>
        <authorList>
            <person name="Anand S."/>
            <person name="Sangwan N."/>
            <person name="Lata P."/>
            <person name="Kaur J."/>
            <person name="Dua A."/>
            <person name="Singh A.K."/>
            <person name="Verma M."/>
            <person name="Kaur J."/>
            <person name="Khurana J.P."/>
            <person name="Khurana P."/>
            <person name="Mathur S."/>
            <person name="Lal R."/>
        </authorList>
    </citation>
    <scope>NUCLEOTIDE SEQUENCE [LARGE SCALE GENOMIC DNA]</scope>
    <source>
        <strain evidence="2">DSM 16412 / CCM 7286 / MTCC 6364 / B90A</strain>
    </source>
</reference>
<sequence length="341" mass="40006">MKVSVEQIRERHEAVEARRRHYEWKSEQPARLALHEVWRHAYLARPYLLGAPEDRVAERFCNIFMNAMEVSPQGQITMVAMSETDEYMQVFTHMLEEYGARRNGMPPDEVIGRARAPLLKYFEKGTPVGVTLFEGYSTPTGPILVKYGKRQFLEPMFKHGEMRIANAGLYNDANLLSAVRDDETSRTFFIPTWRERMENRTYLDFQGHRLEFNDDDIVLPLVFDDYFLVSLCEHIHYRMPTDFEADAAIVIHDPIRFKQRLISTFLASNPDYEPMEGSVIYYDPYRDYSKFRVPEMAKHFGYAYQKEARIVFRPKRRPSAPLKPVFLSIGPMLDYADMLTL</sequence>
<accession>A0A1L5BKK5</accession>
<dbReference type="AlphaFoldDB" id="A0A1L5BKK5"/>
<dbReference type="EMBL" id="CP013070">
    <property type="protein sequence ID" value="APL93394.1"/>
    <property type="molecule type" value="Genomic_DNA"/>
</dbReference>